<evidence type="ECO:0000313" key="3">
    <source>
        <dbReference type="Proteomes" id="UP000786811"/>
    </source>
</evidence>
<organism evidence="2 3">
    <name type="scientific">Cotesia congregata</name>
    <name type="common">Parasitoid wasp</name>
    <name type="synonym">Apanteles congregatus</name>
    <dbReference type="NCBI Taxonomy" id="51543"/>
    <lineage>
        <taxon>Eukaryota</taxon>
        <taxon>Metazoa</taxon>
        <taxon>Ecdysozoa</taxon>
        <taxon>Arthropoda</taxon>
        <taxon>Hexapoda</taxon>
        <taxon>Insecta</taxon>
        <taxon>Pterygota</taxon>
        <taxon>Neoptera</taxon>
        <taxon>Endopterygota</taxon>
        <taxon>Hymenoptera</taxon>
        <taxon>Apocrita</taxon>
        <taxon>Ichneumonoidea</taxon>
        <taxon>Braconidae</taxon>
        <taxon>Microgastrinae</taxon>
        <taxon>Cotesia</taxon>
    </lineage>
</organism>
<evidence type="ECO:0000313" key="2">
    <source>
        <dbReference type="EMBL" id="CAG5101876.1"/>
    </source>
</evidence>
<gene>
    <name evidence="2" type="ORF">HICCMSTLAB_LOCUS10734</name>
    <name evidence="1" type="ORF">HICCMSTLAB_LOCUS6830</name>
</gene>
<proteinExistence type="predicted"/>
<protein>
    <submittedName>
        <fullName evidence="2">Uncharacterized protein</fullName>
    </submittedName>
</protein>
<dbReference type="SUPFAM" id="SSF50814">
    <property type="entry name" value="Lipocalins"/>
    <property type="match status" value="1"/>
</dbReference>
<keyword evidence="3" id="KW-1185">Reference proteome</keyword>
<dbReference type="Proteomes" id="UP000786811">
    <property type="component" value="Unassembled WGS sequence"/>
</dbReference>
<accession>A0A8J2HN37</accession>
<comment type="caution">
    <text evidence="2">The sequence shown here is derived from an EMBL/GenBank/DDBJ whole genome shotgun (WGS) entry which is preliminary data.</text>
</comment>
<dbReference type="EMBL" id="CAJNRD030001120">
    <property type="protein sequence ID" value="CAG5093440.1"/>
    <property type="molecule type" value="Genomic_DNA"/>
</dbReference>
<name>A0A8J2HN37_COTCN</name>
<dbReference type="InterPro" id="IPR012674">
    <property type="entry name" value="Calycin"/>
</dbReference>
<dbReference type="Gene3D" id="2.40.128.20">
    <property type="match status" value="1"/>
</dbReference>
<sequence length="145" mass="16725">MIGIWHQYAVSVSRYDPLQICANQIWLPPKNYVSTVKLISRSKTTHETLKSLAEMYMTRNNVLKVNNHIPIVGNAPYEVVVLGIDYINFGITWGCMSRGQNKREEILSLYTRQVKPLIDVVKMTKKIMAEYNLTMPELVFTDQNC</sequence>
<dbReference type="EMBL" id="CAJNRD030001123">
    <property type="protein sequence ID" value="CAG5101876.1"/>
    <property type="molecule type" value="Genomic_DNA"/>
</dbReference>
<dbReference type="AlphaFoldDB" id="A0A8J2HN37"/>
<reference evidence="2" key="1">
    <citation type="submission" date="2021-04" db="EMBL/GenBank/DDBJ databases">
        <authorList>
            <person name="Chebbi M.A.C M."/>
        </authorList>
    </citation>
    <scope>NUCLEOTIDE SEQUENCE</scope>
</reference>
<evidence type="ECO:0000313" key="1">
    <source>
        <dbReference type="EMBL" id="CAG5093440.1"/>
    </source>
</evidence>